<accession>A0ABN9LAY5</accession>
<evidence type="ECO:0000313" key="2">
    <source>
        <dbReference type="Proteomes" id="UP001176940"/>
    </source>
</evidence>
<proteinExistence type="predicted"/>
<organism evidence="1 2">
    <name type="scientific">Ranitomeya imitator</name>
    <name type="common">mimic poison frog</name>
    <dbReference type="NCBI Taxonomy" id="111125"/>
    <lineage>
        <taxon>Eukaryota</taxon>
        <taxon>Metazoa</taxon>
        <taxon>Chordata</taxon>
        <taxon>Craniata</taxon>
        <taxon>Vertebrata</taxon>
        <taxon>Euteleostomi</taxon>
        <taxon>Amphibia</taxon>
        <taxon>Batrachia</taxon>
        <taxon>Anura</taxon>
        <taxon>Neobatrachia</taxon>
        <taxon>Hyloidea</taxon>
        <taxon>Dendrobatidae</taxon>
        <taxon>Dendrobatinae</taxon>
        <taxon>Ranitomeya</taxon>
    </lineage>
</organism>
<comment type="caution">
    <text evidence="1">The sequence shown here is derived from an EMBL/GenBank/DDBJ whole genome shotgun (WGS) entry which is preliminary data.</text>
</comment>
<name>A0ABN9LAY5_9NEOB</name>
<evidence type="ECO:0000313" key="1">
    <source>
        <dbReference type="EMBL" id="CAJ0937696.1"/>
    </source>
</evidence>
<gene>
    <name evidence="1" type="ORF">RIMI_LOCUS7280499</name>
</gene>
<sequence length="118" mass="13973">MSAETYVYDESTGSTILSKIKTNTDFLHLPSKDVKSRDWEKERKKLISYDLHCATLGEYHRQARIPRGLRCNLRPTLFSDNEKYCTTFQKNSKQMFLRHNIIDHRISTRGNKEYGREN</sequence>
<dbReference type="EMBL" id="CAUEEQ010013681">
    <property type="protein sequence ID" value="CAJ0937696.1"/>
    <property type="molecule type" value="Genomic_DNA"/>
</dbReference>
<keyword evidence="2" id="KW-1185">Reference proteome</keyword>
<dbReference type="Proteomes" id="UP001176940">
    <property type="component" value="Unassembled WGS sequence"/>
</dbReference>
<protein>
    <submittedName>
        <fullName evidence="1">Uncharacterized protein</fullName>
    </submittedName>
</protein>
<reference evidence="1" key="1">
    <citation type="submission" date="2023-07" db="EMBL/GenBank/DDBJ databases">
        <authorList>
            <person name="Stuckert A."/>
        </authorList>
    </citation>
    <scope>NUCLEOTIDE SEQUENCE</scope>
</reference>